<sequence>MKDISQNDIQNNVPLVTRKDFQREILVGNSQIGGGIITIIAGPCTVESKTQIFKIAKAVKEAGATMLRGGVFKPLTFPYGDPLGRADADSNGPSRDRKEILSKKELFENAEKRLSYLKEAGEKYGLPVISEILYADSVKMMEKYVDMFQVGYRHMFNMDLIEALSKTEKPILLKRHYGESLRSLLGVAEHYEARGKHNFVFCERGVSVPHTHNVESRAIIDIQAIIALKEYAPSVPVIVDPSHATFKRSYVAGVSRAAIAAGADGLLIEVHPDPENAWVDPLMSLDFNSFAKLVKEIEEIAKILEKK</sequence>
<evidence type="ECO:0000313" key="4">
    <source>
        <dbReference type="Proteomes" id="UP000178650"/>
    </source>
</evidence>
<dbReference type="Proteomes" id="UP000178650">
    <property type="component" value="Unassembled WGS sequence"/>
</dbReference>
<accession>A0A1G2IY45</accession>
<dbReference type="PANTHER" id="PTHR43018">
    <property type="entry name" value="PHOSPHO-2-DEHYDRO-3-DEOXYHEPTONATE ALDOLASE"/>
    <property type="match status" value="1"/>
</dbReference>
<feature type="domain" description="DAHP synthetase I/KDSA" evidence="2">
    <location>
        <begin position="31"/>
        <end position="79"/>
    </location>
</feature>
<dbReference type="PANTHER" id="PTHR43018:SF1">
    <property type="entry name" value="PROTEIN AROA(G)"/>
    <property type="match status" value="1"/>
</dbReference>
<feature type="domain" description="DAHP synthetase I/KDSA" evidence="2">
    <location>
        <begin position="111"/>
        <end position="301"/>
    </location>
</feature>
<protein>
    <recommendedName>
        <fullName evidence="2">DAHP synthetase I/KDSA domain-containing protein</fullName>
    </recommendedName>
</protein>
<dbReference type="InterPro" id="IPR013785">
    <property type="entry name" value="Aldolase_TIM"/>
</dbReference>
<dbReference type="InterPro" id="IPR006218">
    <property type="entry name" value="DAHP1/KDSA"/>
</dbReference>
<name>A0A1G2IY45_9BACT</name>
<dbReference type="STRING" id="1802223.A2358_01405"/>
<dbReference type="InterPro" id="IPR052899">
    <property type="entry name" value="Class-I_DAHP_synthase"/>
</dbReference>
<gene>
    <name evidence="3" type="ORF">A2358_01405</name>
</gene>
<dbReference type="GO" id="GO:0016740">
    <property type="term" value="F:transferase activity"/>
    <property type="evidence" value="ECO:0007669"/>
    <property type="project" value="UniProtKB-KW"/>
</dbReference>
<proteinExistence type="predicted"/>
<dbReference type="AlphaFoldDB" id="A0A1G2IY45"/>
<dbReference type="Gene3D" id="3.20.20.70">
    <property type="entry name" value="Aldolase class I"/>
    <property type="match status" value="1"/>
</dbReference>
<evidence type="ECO:0000313" key="3">
    <source>
        <dbReference type="EMBL" id="OGZ79603.1"/>
    </source>
</evidence>
<comment type="caution">
    <text evidence="3">The sequence shown here is derived from an EMBL/GenBank/DDBJ whole genome shotgun (WGS) entry which is preliminary data.</text>
</comment>
<keyword evidence="1" id="KW-0808">Transferase</keyword>
<dbReference type="Pfam" id="PF00793">
    <property type="entry name" value="DAHP_synth_1"/>
    <property type="match status" value="2"/>
</dbReference>
<dbReference type="EMBL" id="MHPJ01000001">
    <property type="protein sequence ID" value="OGZ79603.1"/>
    <property type="molecule type" value="Genomic_DNA"/>
</dbReference>
<reference evidence="3 4" key="1">
    <citation type="journal article" date="2016" name="Nat. Commun.">
        <title>Thousands of microbial genomes shed light on interconnected biogeochemical processes in an aquifer system.</title>
        <authorList>
            <person name="Anantharaman K."/>
            <person name="Brown C.T."/>
            <person name="Hug L.A."/>
            <person name="Sharon I."/>
            <person name="Castelle C.J."/>
            <person name="Probst A.J."/>
            <person name="Thomas B.C."/>
            <person name="Singh A."/>
            <person name="Wilkins M.J."/>
            <person name="Karaoz U."/>
            <person name="Brodie E.L."/>
            <person name="Williams K.H."/>
            <person name="Hubbard S.S."/>
            <person name="Banfield J.F."/>
        </authorList>
    </citation>
    <scope>NUCLEOTIDE SEQUENCE [LARGE SCALE GENOMIC DNA]</scope>
</reference>
<evidence type="ECO:0000259" key="2">
    <source>
        <dbReference type="Pfam" id="PF00793"/>
    </source>
</evidence>
<dbReference type="SUPFAM" id="SSF51569">
    <property type="entry name" value="Aldolase"/>
    <property type="match status" value="1"/>
</dbReference>
<organism evidence="3 4">
    <name type="scientific">Candidatus Staskawiczbacteria bacterium RIFOXYB1_FULL_37_44</name>
    <dbReference type="NCBI Taxonomy" id="1802223"/>
    <lineage>
        <taxon>Bacteria</taxon>
        <taxon>Candidatus Staskawicziibacteriota</taxon>
    </lineage>
</organism>
<evidence type="ECO:0000256" key="1">
    <source>
        <dbReference type="ARBA" id="ARBA00022679"/>
    </source>
</evidence>